<accession>A0A4S1WXQ9</accession>
<dbReference type="Gene3D" id="2.70.98.90">
    <property type="match status" value="1"/>
</dbReference>
<dbReference type="CDD" id="cd20070">
    <property type="entry name" value="5TM_YidC_Alb3"/>
    <property type="match status" value="1"/>
</dbReference>
<keyword evidence="10 13" id="KW-0143">Chaperone</keyword>
<feature type="transmembrane region" description="Helical" evidence="13">
    <location>
        <begin position="518"/>
        <end position="539"/>
    </location>
</feature>
<evidence type="ECO:0000256" key="7">
    <source>
        <dbReference type="ARBA" id="ARBA00022927"/>
    </source>
</evidence>
<evidence type="ECO:0000256" key="4">
    <source>
        <dbReference type="ARBA" id="ARBA00022448"/>
    </source>
</evidence>
<proteinExistence type="inferred from homology"/>
<evidence type="ECO:0000256" key="6">
    <source>
        <dbReference type="ARBA" id="ARBA00022692"/>
    </source>
</evidence>
<feature type="transmembrane region" description="Helical" evidence="13">
    <location>
        <begin position="560"/>
        <end position="579"/>
    </location>
</feature>
<feature type="domain" description="Membrane insertase YidC N-terminal" evidence="16">
    <location>
        <begin position="113"/>
        <end position="385"/>
    </location>
</feature>
<keyword evidence="8 13" id="KW-1133">Transmembrane helix</keyword>
<evidence type="ECO:0000256" key="2">
    <source>
        <dbReference type="ARBA" id="ARBA00010527"/>
    </source>
</evidence>
<feature type="domain" description="Membrane insertase YidC/Oxa/ALB C-terminal" evidence="15">
    <location>
        <begin position="397"/>
        <end position="593"/>
    </location>
</feature>
<dbReference type="Pfam" id="PF14849">
    <property type="entry name" value="YidC_periplas"/>
    <property type="match status" value="1"/>
</dbReference>
<organism evidence="17 18">
    <name type="scientific">Sphingomonas naasensis</name>
    <dbReference type="NCBI Taxonomy" id="1344951"/>
    <lineage>
        <taxon>Bacteria</taxon>
        <taxon>Pseudomonadati</taxon>
        <taxon>Pseudomonadota</taxon>
        <taxon>Alphaproteobacteria</taxon>
        <taxon>Sphingomonadales</taxon>
        <taxon>Sphingomonadaceae</taxon>
        <taxon>Sphingomonas</taxon>
    </lineage>
</organism>
<dbReference type="InterPro" id="IPR038221">
    <property type="entry name" value="YidC_periplasmic_sf"/>
</dbReference>
<evidence type="ECO:0000256" key="11">
    <source>
        <dbReference type="ARBA" id="ARBA00033245"/>
    </source>
</evidence>
<evidence type="ECO:0000313" key="18">
    <source>
        <dbReference type="Proteomes" id="UP000309848"/>
    </source>
</evidence>
<evidence type="ECO:0000313" key="17">
    <source>
        <dbReference type="EMBL" id="TGX46426.1"/>
    </source>
</evidence>
<evidence type="ECO:0000259" key="16">
    <source>
        <dbReference type="Pfam" id="PF14849"/>
    </source>
</evidence>
<keyword evidence="5 13" id="KW-1003">Cell membrane</keyword>
<dbReference type="GO" id="GO:0015031">
    <property type="term" value="P:protein transport"/>
    <property type="evidence" value="ECO:0007669"/>
    <property type="project" value="UniProtKB-KW"/>
</dbReference>
<feature type="region of interest" description="Disordered" evidence="14">
    <location>
        <begin position="81"/>
        <end position="100"/>
    </location>
</feature>
<evidence type="ECO:0000256" key="14">
    <source>
        <dbReference type="SAM" id="MobiDB-lite"/>
    </source>
</evidence>
<dbReference type="OrthoDB" id="9780552at2"/>
<keyword evidence="4 13" id="KW-0813">Transport</keyword>
<dbReference type="PRINTS" id="PR00701">
    <property type="entry name" value="60KDINNERMP"/>
</dbReference>
<evidence type="ECO:0000256" key="5">
    <source>
        <dbReference type="ARBA" id="ARBA00022475"/>
    </source>
</evidence>
<dbReference type="InterPro" id="IPR001708">
    <property type="entry name" value="YidC/ALB3/OXA1/COX18"/>
</dbReference>
<feature type="transmembrane region" description="Helical" evidence="13">
    <location>
        <begin position="460"/>
        <end position="480"/>
    </location>
</feature>
<dbReference type="CDD" id="cd19961">
    <property type="entry name" value="EcYidC-like_peri"/>
    <property type="match status" value="1"/>
</dbReference>
<evidence type="ECO:0000256" key="12">
    <source>
        <dbReference type="ARBA" id="ARBA00033342"/>
    </source>
</evidence>
<comment type="subunit">
    <text evidence="13">Interacts with the Sec translocase complex via SecD. Specifically interacts with transmembrane segments of nascent integral membrane proteins during membrane integration.</text>
</comment>
<feature type="transmembrane region" description="Helical" evidence="13">
    <location>
        <begin position="46"/>
        <end position="68"/>
    </location>
</feature>
<feature type="transmembrane region" description="Helical" evidence="13">
    <location>
        <begin position="389"/>
        <end position="412"/>
    </location>
</feature>
<evidence type="ECO:0000259" key="15">
    <source>
        <dbReference type="Pfam" id="PF02096"/>
    </source>
</evidence>
<dbReference type="GO" id="GO:0051205">
    <property type="term" value="P:protein insertion into membrane"/>
    <property type="evidence" value="ECO:0007669"/>
    <property type="project" value="TreeGrafter"/>
</dbReference>
<dbReference type="InterPro" id="IPR028053">
    <property type="entry name" value="Membr_insert_YidC_N"/>
</dbReference>
<evidence type="ECO:0000256" key="8">
    <source>
        <dbReference type="ARBA" id="ARBA00022989"/>
    </source>
</evidence>
<dbReference type="Proteomes" id="UP000309848">
    <property type="component" value="Unassembled WGS sequence"/>
</dbReference>
<dbReference type="InterPro" id="IPR028055">
    <property type="entry name" value="YidC/Oxa/ALB_C"/>
</dbReference>
<dbReference type="NCBIfam" id="TIGR03592">
    <property type="entry name" value="yidC_oxa1_cterm"/>
    <property type="match status" value="1"/>
</dbReference>
<sequence length="615" mass="68120">MERSRAAGLPQGASCAAIHGAGTATIPCHDGLSGDYSVKKDDQKNFVIFAVLAALILFGWPQITHWIFPQQQPASVKIEGGKTKPVANAGTDPAADSPKALRDRQVVLAETPRVQIETPSLRGSINLKGARIDDLVLTQYAETVAKNSPPIHLLSPSGAKGAYFAQFGWQGAGAETPDANTIWQASGPRLTPTTPVTLTSQSATGQLFRIELSVDENYMFSIRQTVANNGSAPVSITPFALISRAERSADPDQWAAHVGPIASAGGAAKYVNWKDVDAEAQQFATTGGWVGYTDHYWLTALVPDQRVPVALQQRPTPAKGYQADYQLSDPINLAPGKKVTYNSRFFAGAKEVKLLDKYQDELGIVKFGHAIDWGWYGVIEQPIFYYLDWLFRLVGNFGVAIILLTITIRLLLFPIAQRQFASMAAMRAVQPKMKALQERYKDDKQRQQQEIMKLYKEEKVNPLAGCLPILIQIPIMFALYKVLLLTIEMRHQPFVAWIRDLSAPDPLTPLNLFGLLNFAPPTFIAIGVIPILLGISMYFQFKLNPAPMDDMQKQIFSIMPWMMMFLMAPFAVGLQVYWITSNVLTIGQQWLLYKKHPALKEPIKKDPPKKEAKAK</sequence>
<dbReference type="GO" id="GO:0032977">
    <property type="term" value="F:membrane insertase activity"/>
    <property type="evidence" value="ECO:0007669"/>
    <property type="project" value="InterPro"/>
</dbReference>
<keyword evidence="6 13" id="KW-0812">Transmembrane</keyword>
<keyword evidence="18" id="KW-1185">Reference proteome</keyword>
<dbReference type="HAMAP" id="MF_01810">
    <property type="entry name" value="YidC_type1"/>
    <property type="match status" value="1"/>
</dbReference>
<evidence type="ECO:0000256" key="1">
    <source>
        <dbReference type="ARBA" id="ARBA00004429"/>
    </source>
</evidence>
<comment type="function">
    <text evidence="13">Required for the insertion and/or proper folding and/or complex formation of integral membrane proteins into the membrane. Involved in integration of membrane proteins that insert both dependently and independently of the Sec translocase complex, as well as at least some lipoproteins. Aids folding of multispanning membrane proteins.</text>
</comment>
<dbReference type="GO" id="GO:0005886">
    <property type="term" value="C:plasma membrane"/>
    <property type="evidence" value="ECO:0007669"/>
    <property type="project" value="UniProtKB-SubCell"/>
</dbReference>
<dbReference type="AlphaFoldDB" id="A0A4S1WXQ9"/>
<reference evidence="17 18" key="1">
    <citation type="submission" date="2019-04" db="EMBL/GenBank/DDBJ databases">
        <title>Sphingomonas psychrotolerans sp. nov., isolated from soil in the Tianshan Mountains, Xinjiang, China.</title>
        <authorList>
            <person name="Luo Y."/>
            <person name="Sheng H."/>
        </authorList>
    </citation>
    <scope>NUCLEOTIDE SEQUENCE [LARGE SCALE GENOMIC DNA]</scope>
    <source>
        <strain evidence="17 18">KIS18-15</strain>
    </source>
</reference>
<dbReference type="PANTHER" id="PTHR12428:SF65">
    <property type="entry name" value="CYTOCHROME C OXIDASE ASSEMBLY PROTEIN COX18, MITOCHONDRIAL"/>
    <property type="match status" value="1"/>
</dbReference>
<dbReference type="NCBIfam" id="NF002353">
    <property type="entry name" value="PRK01318.1-4"/>
    <property type="match status" value="1"/>
</dbReference>
<dbReference type="InterPro" id="IPR047196">
    <property type="entry name" value="YidC_ALB_C"/>
</dbReference>
<evidence type="ECO:0000256" key="9">
    <source>
        <dbReference type="ARBA" id="ARBA00023136"/>
    </source>
</evidence>
<keyword evidence="9 13" id="KW-0472">Membrane</keyword>
<name>A0A4S1WXQ9_9SPHN</name>
<gene>
    <name evidence="13 17" type="primary">yidC</name>
    <name evidence="17" type="ORF">E5A74_04575</name>
</gene>
<comment type="similarity">
    <text evidence="2 13">Belongs to the OXA1/ALB3/YidC family. Type 1 subfamily.</text>
</comment>
<evidence type="ECO:0000256" key="3">
    <source>
        <dbReference type="ARBA" id="ARBA00015325"/>
    </source>
</evidence>
<dbReference type="PANTHER" id="PTHR12428">
    <property type="entry name" value="OXA1"/>
    <property type="match status" value="1"/>
</dbReference>
<dbReference type="Pfam" id="PF02096">
    <property type="entry name" value="60KD_IMP"/>
    <property type="match status" value="1"/>
</dbReference>
<protein>
    <recommendedName>
        <fullName evidence="3 13">Membrane protein insertase YidC</fullName>
    </recommendedName>
    <alternativeName>
        <fullName evidence="12 13">Foldase YidC</fullName>
    </alternativeName>
    <alternativeName>
        <fullName evidence="11 13">Membrane integrase YidC</fullName>
    </alternativeName>
    <alternativeName>
        <fullName evidence="13">Membrane protein YidC</fullName>
    </alternativeName>
</protein>
<dbReference type="EMBL" id="SRXU01000001">
    <property type="protein sequence ID" value="TGX46426.1"/>
    <property type="molecule type" value="Genomic_DNA"/>
</dbReference>
<comment type="subcellular location">
    <subcellularLocation>
        <location evidence="1">Cell inner membrane</location>
        <topology evidence="1">Multi-pass membrane protein</topology>
    </subcellularLocation>
    <subcellularLocation>
        <location evidence="13">Cell membrane</location>
        <topology evidence="13">Multi-pass membrane protein</topology>
    </subcellularLocation>
</comment>
<dbReference type="InterPro" id="IPR019998">
    <property type="entry name" value="Membr_insert_YidC"/>
</dbReference>
<keyword evidence="7 13" id="KW-0653">Protein transport</keyword>
<evidence type="ECO:0000256" key="13">
    <source>
        <dbReference type="HAMAP-Rule" id="MF_01810"/>
    </source>
</evidence>
<dbReference type="PRINTS" id="PR01900">
    <property type="entry name" value="YIDCPROTEIN"/>
</dbReference>
<evidence type="ECO:0000256" key="10">
    <source>
        <dbReference type="ARBA" id="ARBA00023186"/>
    </source>
</evidence>
<dbReference type="NCBIfam" id="TIGR03593">
    <property type="entry name" value="yidC_nterm"/>
    <property type="match status" value="1"/>
</dbReference>
<comment type="caution">
    <text evidence="17">The sequence shown here is derived from an EMBL/GenBank/DDBJ whole genome shotgun (WGS) entry which is preliminary data.</text>
</comment>